<evidence type="ECO:0000313" key="2">
    <source>
        <dbReference type="EMBL" id="MDI5966074.1"/>
    </source>
</evidence>
<evidence type="ECO:0000313" key="4">
    <source>
        <dbReference type="Proteomes" id="UP001156398"/>
    </source>
</evidence>
<keyword evidence="1" id="KW-0472">Membrane</keyword>
<dbReference type="AlphaFoldDB" id="A0AA90HBU0"/>
<feature type="transmembrane region" description="Helical" evidence="1">
    <location>
        <begin position="35"/>
        <end position="54"/>
    </location>
</feature>
<reference evidence="3 4" key="1">
    <citation type="submission" date="2023-05" db="EMBL/GenBank/DDBJ databases">
        <title>Streptantibioticus silvisoli sp. nov., acidotolerant actinomycetes 1 from pine litter.</title>
        <authorList>
            <person name="Swiecimska M."/>
            <person name="Golinska P."/>
            <person name="Sangal V."/>
            <person name="Wachnowicz B."/>
            <person name="Goodfellow M."/>
        </authorList>
    </citation>
    <scope>NUCLEOTIDE SEQUENCE</scope>
    <source>
        <strain evidence="3">SL13</strain>
        <strain evidence="2 4">SL54</strain>
    </source>
</reference>
<gene>
    <name evidence="2" type="ORF">POF43_025660</name>
    <name evidence="3" type="ORF">POF50_021930</name>
</gene>
<evidence type="ECO:0000256" key="1">
    <source>
        <dbReference type="SAM" id="Phobius"/>
    </source>
</evidence>
<feature type="transmembrane region" description="Helical" evidence="1">
    <location>
        <begin position="106"/>
        <end position="127"/>
    </location>
</feature>
<dbReference type="Proteomes" id="UP001156398">
    <property type="component" value="Unassembled WGS sequence"/>
</dbReference>
<dbReference type="EMBL" id="JABXJJ020000027">
    <property type="protein sequence ID" value="MDI5971962.1"/>
    <property type="molecule type" value="Genomic_DNA"/>
</dbReference>
<evidence type="ECO:0008006" key="5">
    <source>
        <dbReference type="Google" id="ProtNLM"/>
    </source>
</evidence>
<protein>
    <recommendedName>
        <fullName evidence="5">DUF2178 domain-containing protein</fullName>
    </recommendedName>
</protein>
<organism evidence="3">
    <name type="scientific">Streptantibioticus silvisoli</name>
    <dbReference type="NCBI Taxonomy" id="2705255"/>
    <lineage>
        <taxon>Bacteria</taxon>
        <taxon>Bacillati</taxon>
        <taxon>Actinomycetota</taxon>
        <taxon>Actinomycetes</taxon>
        <taxon>Kitasatosporales</taxon>
        <taxon>Streptomycetaceae</taxon>
        <taxon>Streptantibioticus</taxon>
    </lineage>
</organism>
<sequence>MMKQVSPRLRSPLKIIAAGAAAGAITVASRGWAPVPVIILVVVVVVAAVGYYVWGGRDSDMASSLRRDMDERQLFRRMRAQALVGKVMALAAAVGYLVAVDVNVTLWPFAVALALPVLAFAVGWVLYGDRGTAS</sequence>
<feature type="transmembrane region" description="Helical" evidence="1">
    <location>
        <begin position="12"/>
        <end position="29"/>
    </location>
</feature>
<evidence type="ECO:0000313" key="3">
    <source>
        <dbReference type="EMBL" id="MDI5971962.1"/>
    </source>
</evidence>
<keyword evidence="4" id="KW-1185">Reference proteome</keyword>
<dbReference type="RefSeq" id="WP_271314994.1">
    <property type="nucleotide sequence ID" value="NZ_JAAGKO020000045.1"/>
</dbReference>
<comment type="caution">
    <text evidence="3">The sequence shown here is derived from an EMBL/GenBank/DDBJ whole genome shotgun (WGS) entry which is preliminary data.</text>
</comment>
<dbReference type="EMBL" id="JAAGKO020000045">
    <property type="protein sequence ID" value="MDI5966074.1"/>
    <property type="molecule type" value="Genomic_DNA"/>
</dbReference>
<proteinExistence type="predicted"/>
<name>A0AA90HBU0_9ACTN</name>
<keyword evidence="1" id="KW-1133">Transmembrane helix</keyword>
<keyword evidence="1" id="KW-0812">Transmembrane</keyword>
<accession>A0AA90HBU0</accession>
<feature type="transmembrane region" description="Helical" evidence="1">
    <location>
        <begin position="82"/>
        <end position="100"/>
    </location>
</feature>